<dbReference type="InterPro" id="IPR006130">
    <property type="entry name" value="Asp/Orn_carbamoylTrfase"/>
</dbReference>
<comment type="caution">
    <text evidence="3">The sequence shown here is derived from an EMBL/GenBank/DDBJ whole genome shotgun (WGS) entry which is preliminary data.</text>
</comment>
<dbReference type="PROSITE" id="PS00097">
    <property type="entry name" value="CARBAMOYLTRANSFERASE"/>
    <property type="match status" value="1"/>
</dbReference>
<dbReference type="GO" id="GO:0005829">
    <property type="term" value="C:cytosol"/>
    <property type="evidence" value="ECO:0007669"/>
    <property type="project" value="TreeGrafter"/>
</dbReference>
<dbReference type="SUPFAM" id="SSF53671">
    <property type="entry name" value="Aspartate/ornithine carbamoyltransferase"/>
    <property type="match status" value="1"/>
</dbReference>
<dbReference type="InterPro" id="IPR002292">
    <property type="entry name" value="Orn/put_carbamltrans"/>
</dbReference>
<protein>
    <submittedName>
        <fullName evidence="3">Aspartate carbamoyltransferase catalytic subunit</fullName>
    </submittedName>
</protein>
<gene>
    <name evidence="3" type="ORF">B2A_06161</name>
</gene>
<dbReference type="PANTHER" id="PTHR45753:SF6">
    <property type="entry name" value="ASPARTATE CARBAMOYLTRANSFERASE"/>
    <property type="match status" value="1"/>
</dbReference>
<evidence type="ECO:0000259" key="2">
    <source>
        <dbReference type="Pfam" id="PF02729"/>
    </source>
</evidence>
<evidence type="ECO:0000313" key="3">
    <source>
        <dbReference type="EMBL" id="EQD54033.1"/>
    </source>
</evidence>
<dbReference type="InterPro" id="IPR006132">
    <property type="entry name" value="Asp/Orn_carbamoyltranf_P-bd"/>
</dbReference>
<proteinExistence type="predicted"/>
<evidence type="ECO:0000256" key="1">
    <source>
        <dbReference type="ARBA" id="ARBA00022679"/>
    </source>
</evidence>
<reference evidence="3" key="1">
    <citation type="submission" date="2013-08" db="EMBL/GenBank/DDBJ databases">
        <authorList>
            <person name="Mendez C."/>
            <person name="Richter M."/>
            <person name="Ferrer M."/>
            <person name="Sanchez J."/>
        </authorList>
    </citation>
    <scope>NUCLEOTIDE SEQUENCE</scope>
</reference>
<name>T1AB74_9ZZZZ</name>
<dbReference type="GO" id="GO:0016743">
    <property type="term" value="F:carboxyl- or carbamoyltransferase activity"/>
    <property type="evidence" value="ECO:0007669"/>
    <property type="project" value="InterPro"/>
</dbReference>
<dbReference type="PRINTS" id="PR00102">
    <property type="entry name" value="OTCASE"/>
</dbReference>
<keyword evidence="1 3" id="KW-0808">Transferase</keyword>
<dbReference type="PANTHER" id="PTHR45753">
    <property type="entry name" value="ORNITHINE CARBAMOYLTRANSFERASE, MITOCHONDRIAL"/>
    <property type="match status" value="1"/>
</dbReference>
<organism evidence="3">
    <name type="scientific">mine drainage metagenome</name>
    <dbReference type="NCBI Taxonomy" id="410659"/>
    <lineage>
        <taxon>unclassified sequences</taxon>
        <taxon>metagenomes</taxon>
        <taxon>ecological metagenomes</taxon>
    </lineage>
</organism>
<reference evidence="3" key="2">
    <citation type="journal article" date="2014" name="ISME J.">
        <title>Microbial stratification in low pH oxic and suboxic macroscopic growths along an acid mine drainage.</title>
        <authorList>
            <person name="Mendez-Garcia C."/>
            <person name="Mesa V."/>
            <person name="Sprenger R.R."/>
            <person name="Richter M."/>
            <person name="Diez M.S."/>
            <person name="Solano J."/>
            <person name="Bargiela R."/>
            <person name="Golyshina O.V."/>
            <person name="Manteca A."/>
            <person name="Ramos J.L."/>
            <person name="Gallego J.R."/>
            <person name="Llorente I."/>
            <person name="Martins Dos Santos V.A."/>
            <person name="Jensen O.N."/>
            <person name="Pelaez A.I."/>
            <person name="Sanchez J."/>
            <person name="Ferrer M."/>
        </authorList>
    </citation>
    <scope>NUCLEOTIDE SEQUENCE</scope>
</reference>
<feature type="non-terminal residue" evidence="3">
    <location>
        <position position="117"/>
    </location>
</feature>
<dbReference type="AlphaFoldDB" id="T1AB74"/>
<sequence length="117" mass="13027">MNENRATSLQFDHNGKLRHLITLTGLPRTVLESILDRAEHFVHAETAPPPCHPNLSVALLFSEASTRTRVSFSLAAWRLGYPVINLEPSQSSLAKSETLEDTVSTLEAMGIRFLVMR</sequence>
<accession>T1AB74</accession>
<dbReference type="EMBL" id="AUZZ01004335">
    <property type="protein sequence ID" value="EQD54033.1"/>
    <property type="molecule type" value="Genomic_DNA"/>
</dbReference>
<feature type="domain" description="Aspartate/ornithine carbamoyltransferase carbamoyl-P binding" evidence="2">
    <location>
        <begin position="18"/>
        <end position="117"/>
    </location>
</feature>
<dbReference type="Gene3D" id="3.40.50.1370">
    <property type="entry name" value="Aspartate/ornithine carbamoyltransferase"/>
    <property type="match status" value="1"/>
</dbReference>
<dbReference type="GO" id="GO:0016597">
    <property type="term" value="F:amino acid binding"/>
    <property type="evidence" value="ECO:0007669"/>
    <property type="project" value="InterPro"/>
</dbReference>
<dbReference type="InterPro" id="IPR036901">
    <property type="entry name" value="Asp/Orn_carbamoylTrfase_sf"/>
</dbReference>
<dbReference type="Pfam" id="PF02729">
    <property type="entry name" value="OTCace_N"/>
    <property type="match status" value="1"/>
</dbReference>
<dbReference type="GO" id="GO:0006520">
    <property type="term" value="P:amino acid metabolic process"/>
    <property type="evidence" value="ECO:0007669"/>
    <property type="project" value="InterPro"/>
</dbReference>